<organism evidence="2 3">
    <name type="scientific">Mycobacteroides abscessus</name>
    <dbReference type="NCBI Taxonomy" id="36809"/>
    <lineage>
        <taxon>Bacteria</taxon>
        <taxon>Bacillati</taxon>
        <taxon>Actinomycetota</taxon>
        <taxon>Actinomycetes</taxon>
        <taxon>Mycobacteriales</taxon>
        <taxon>Mycobacteriaceae</taxon>
        <taxon>Mycobacteroides</taxon>
    </lineage>
</organism>
<keyword evidence="1" id="KW-1133">Transmembrane helix</keyword>
<evidence type="ECO:0000256" key="1">
    <source>
        <dbReference type="SAM" id="Phobius"/>
    </source>
</evidence>
<evidence type="ECO:0008006" key="4">
    <source>
        <dbReference type="Google" id="ProtNLM"/>
    </source>
</evidence>
<keyword evidence="1" id="KW-0812">Transmembrane</keyword>
<dbReference type="EMBL" id="CSWP01000007">
    <property type="protein sequence ID" value="CPV62340.1"/>
    <property type="molecule type" value="Genomic_DNA"/>
</dbReference>
<evidence type="ECO:0000313" key="3">
    <source>
        <dbReference type="Proteomes" id="UP000045782"/>
    </source>
</evidence>
<proteinExistence type="predicted"/>
<dbReference type="InterPro" id="IPR024399">
    <property type="entry name" value="DUF2628"/>
</dbReference>
<sequence length="132" mass="14921">MTIPQDRSALAEIWQRRFAFYDHYAAAPTKEEANAIFRAGPFWTRLRLTSNFLAFFFGPIYFFVKGMWRKGLVLLGISLGIGVVLGVVGASDSVTRAVSIGFAAMFMGIANQAYYLHWVRKSESWNPFEGVR</sequence>
<accession>A0A0U0ZPG8</accession>
<dbReference type="Pfam" id="PF10947">
    <property type="entry name" value="DUF2628"/>
    <property type="match status" value="1"/>
</dbReference>
<name>A0A0U0ZPG8_9MYCO</name>
<gene>
    <name evidence="2" type="ORF">ERS075579_03441</name>
</gene>
<reference evidence="2 3" key="1">
    <citation type="submission" date="2015-03" db="EMBL/GenBank/DDBJ databases">
        <authorList>
            <person name="Murphy D."/>
        </authorList>
    </citation>
    <scope>NUCLEOTIDE SEQUENCE [LARGE SCALE GENOMIC DNA]</scope>
    <source>
        <strain evidence="2 3">PAP088</strain>
    </source>
</reference>
<evidence type="ECO:0000313" key="2">
    <source>
        <dbReference type="EMBL" id="CPV62340.1"/>
    </source>
</evidence>
<feature type="transmembrane region" description="Helical" evidence="1">
    <location>
        <begin position="46"/>
        <end position="64"/>
    </location>
</feature>
<dbReference type="Proteomes" id="UP000045782">
    <property type="component" value="Unassembled WGS sequence"/>
</dbReference>
<dbReference type="RefSeq" id="WP_005063650.1">
    <property type="nucleotide sequence ID" value="NZ_AP022621.1"/>
</dbReference>
<protein>
    <recommendedName>
        <fullName evidence="4">DUF2628 domain-containing protein</fullName>
    </recommendedName>
</protein>
<feature type="transmembrane region" description="Helical" evidence="1">
    <location>
        <begin position="97"/>
        <end position="116"/>
    </location>
</feature>
<feature type="transmembrane region" description="Helical" evidence="1">
    <location>
        <begin position="71"/>
        <end position="91"/>
    </location>
</feature>
<dbReference type="AlphaFoldDB" id="A0A0U0ZPG8"/>
<keyword evidence="1" id="KW-0472">Membrane</keyword>